<dbReference type="PANTHER" id="PTHR10504:SF134">
    <property type="entry name" value="BPI2 DOMAIN-CONTAINING PROTEIN"/>
    <property type="match status" value="1"/>
</dbReference>
<keyword evidence="1" id="KW-0732">Signal</keyword>
<feature type="signal peptide" evidence="1">
    <location>
        <begin position="1"/>
        <end position="29"/>
    </location>
</feature>
<evidence type="ECO:0000313" key="3">
    <source>
        <dbReference type="Proteomes" id="UP000095287"/>
    </source>
</evidence>
<protein>
    <submittedName>
        <fullName evidence="4">BPI1 domain-containing protein</fullName>
    </submittedName>
</protein>
<evidence type="ECO:0000259" key="2">
    <source>
        <dbReference type="SMART" id="SM00328"/>
    </source>
</evidence>
<evidence type="ECO:0000256" key="1">
    <source>
        <dbReference type="SAM" id="SignalP"/>
    </source>
</evidence>
<reference evidence="4" key="1">
    <citation type="submission" date="2016-11" db="UniProtKB">
        <authorList>
            <consortium name="WormBaseParasite"/>
        </authorList>
    </citation>
    <scope>IDENTIFICATION</scope>
</reference>
<dbReference type="SUPFAM" id="SSF55394">
    <property type="entry name" value="Bactericidal permeability-increasing protein, BPI"/>
    <property type="match status" value="1"/>
</dbReference>
<dbReference type="PANTHER" id="PTHR10504">
    <property type="entry name" value="BACTERICIDAL PERMEABILITY-INCREASING BPI PROTEIN-RELATED"/>
    <property type="match status" value="1"/>
</dbReference>
<dbReference type="WBParaSite" id="L893_g23195.t1">
    <property type="protein sequence ID" value="L893_g23195.t1"/>
    <property type="gene ID" value="L893_g23195"/>
</dbReference>
<organism evidence="3 4">
    <name type="scientific">Steinernema glaseri</name>
    <dbReference type="NCBI Taxonomy" id="37863"/>
    <lineage>
        <taxon>Eukaryota</taxon>
        <taxon>Metazoa</taxon>
        <taxon>Ecdysozoa</taxon>
        <taxon>Nematoda</taxon>
        <taxon>Chromadorea</taxon>
        <taxon>Rhabditida</taxon>
        <taxon>Tylenchina</taxon>
        <taxon>Panagrolaimomorpha</taxon>
        <taxon>Strongyloidoidea</taxon>
        <taxon>Steinernematidae</taxon>
        <taxon>Steinernema</taxon>
    </lineage>
</organism>
<dbReference type="Gene3D" id="3.15.10.10">
    <property type="entry name" value="Bactericidal permeability-increasing protein, domain 1"/>
    <property type="match status" value="1"/>
</dbReference>
<sequence length="290" mass="32398">MIRSILIVPLPRLPRALALLLALVTVGAGVQTSYEESDRDVFEDEFRKPAMRVRLNDPVYYQAENIIEALFSWQVHRTVIPTQQQCFAEGCVSIFNFRMSSFRPPATIALQPTPPNVLALTLKNFDLDITGQVTGTLQMLLPIPVTGRILVHARNVVLRSEMEMQKTRGGVAFMKLSSCGIQGGFVDAKIVDMGLFTDTVNTKYRNEIVDKAKSLLESVLCDNVNKILKSEFNARLADIPRKLYVEDVVEAIMNMANETKRVKRDSKDFIIKGLVAPEGRVGVATIKESK</sequence>
<keyword evidence="3" id="KW-1185">Reference proteome</keyword>
<dbReference type="Proteomes" id="UP000095287">
    <property type="component" value="Unplaced"/>
</dbReference>
<accession>A0A1I7Z694</accession>
<dbReference type="SMART" id="SM00328">
    <property type="entry name" value="BPI1"/>
    <property type="match status" value="1"/>
</dbReference>
<dbReference type="GO" id="GO:0005615">
    <property type="term" value="C:extracellular space"/>
    <property type="evidence" value="ECO:0007669"/>
    <property type="project" value="TreeGrafter"/>
</dbReference>
<feature type="chain" id="PRO_5009313064" evidence="1">
    <location>
        <begin position="30"/>
        <end position="290"/>
    </location>
</feature>
<evidence type="ECO:0000313" key="4">
    <source>
        <dbReference type="WBParaSite" id="L893_g23195.t1"/>
    </source>
</evidence>
<dbReference type="InterPro" id="IPR032942">
    <property type="entry name" value="BPI/LBP/Plunc"/>
</dbReference>
<feature type="domain" description="Lipid-binding serum glycoprotein N-terminal" evidence="2">
    <location>
        <begin position="54"/>
        <end position="280"/>
    </location>
</feature>
<dbReference type="GO" id="GO:0008289">
    <property type="term" value="F:lipid binding"/>
    <property type="evidence" value="ECO:0007669"/>
    <property type="project" value="InterPro"/>
</dbReference>
<dbReference type="InterPro" id="IPR017942">
    <property type="entry name" value="Lipid-bd_serum_glycop_N"/>
</dbReference>
<dbReference type="InterPro" id="IPR017943">
    <property type="entry name" value="Bactericidal_perm-incr_a/b_dom"/>
</dbReference>
<proteinExistence type="predicted"/>
<name>A0A1I7Z694_9BILA</name>
<dbReference type="AlphaFoldDB" id="A0A1I7Z694"/>